<dbReference type="AlphaFoldDB" id="A0A8J2PI91"/>
<gene>
    <name evidence="2" type="ORF">AFUS01_LOCUS33004</name>
</gene>
<organism evidence="2 3">
    <name type="scientific">Allacma fusca</name>
    <dbReference type="NCBI Taxonomy" id="39272"/>
    <lineage>
        <taxon>Eukaryota</taxon>
        <taxon>Metazoa</taxon>
        <taxon>Ecdysozoa</taxon>
        <taxon>Arthropoda</taxon>
        <taxon>Hexapoda</taxon>
        <taxon>Collembola</taxon>
        <taxon>Symphypleona</taxon>
        <taxon>Sminthuridae</taxon>
        <taxon>Allacma</taxon>
    </lineage>
</organism>
<accession>A0A8J2PI91</accession>
<proteinExistence type="predicted"/>
<feature type="compositionally biased region" description="Basic and acidic residues" evidence="1">
    <location>
        <begin position="1"/>
        <end position="34"/>
    </location>
</feature>
<reference evidence="2" key="1">
    <citation type="submission" date="2021-06" db="EMBL/GenBank/DDBJ databases">
        <authorList>
            <person name="Hodson N. C."/>
            <person name="Mongue J. A."/>
            <person name="Jaron S. K."/>
        </authorList>
    </citation>
    <scope>NUCLEOTIDE SEQUENCE</scope>
</reference>
<feature type="region of interest" description="Disordered" evidence="1">
    <location>
        <begin position="1"/>
        <end position="49"/>
    </location>
</feature>
<sequence>MGPDRIMKESTDSTNHDKQENHWLLDESKVKSEENPSEDSSSSKSEPRKFAFTSRQWNILGICCASHFLSLSSVSLQAPFFPQK</sequence>
<dbReference type="EMBL" id="CAJVCH010527297">
    <property type="protein sequence ID" value="CAG7822749.1"/>
    <property type="molecule type" value="Genomic_DNA"/>
</dbReference>
<evidence type="ECO:0000256" key="1">
    <source>
        <dbReference type="SAM" id="MobiDB-lite"/>
    </source>
</evidence>
<dbReference type="Proteomes" id="UP000708208">
    <property type="component" value="Unassembled WGS sequence"/>
</dbReference>
<name>A0A8J2PI91_9HEXA</name>
<keyword evidence="3" id="KW-1185">Reference proteome</keyword>
<evidence type="ECO:0000313" key="2">
    <source>
        <dbReference type="EMBL" id="CAG7822749.1"/>
    </source>
</evidence>
<evidence type="ECO:0000313" key="3">
    <source>
        <dbReference type="Proteomes" id="UP000708208"/>
    </source>
</evidence>
<protein>
    <submittedName>
        <fullName evidence="2">Uncharacterized protein</fullName>
    </submittedName>
</protein>
<feature type="non-terminal residue" evidence="2">
    <location>
        <position position="84"/>
    </location>
</feature>
<comment type="caution">
    <text evidence="2">The sequence shown here is derived from an EMBL/GenBank/DDBJ whole genome shotgun (WGS) entry which is preliminary data.</text>
</comment>